<dbReference type="InterPro" id="IPR049874">
    <property type="entry name" value="ROK_cs"/>
</dbReference>
<dbReference type="Pfam" id="PF00480">
    <property type="entry name" value="ROK"/>
    <property type="match status" value="1"/>
</dbReference>
<comment type="similarity">
    <text evidence="1">Belongs to the ROK (NagC/XylR) family.</text>
</comment>
<keyword evidence="3" id="KW-1185">Reference proteome</keyword>
<accession>A0ABS9CDX3</accession>
<dbReference type="PANTHER" id="PTHR18964:SF149">
    <property type="entry name" value="BIFUNCTIONAL UDP-N-ACETYLGLUCOSAMINE 2-EPIMERASE_N-ACETYLMANNOSAMINE KINASE"/>
    <property type="match status" value="1"/>
</dbReference>
<dbReference type="InterPro" id="IPR043129">
    <property type="entry name" value="ATPase_NBD"/>
</dbReference>
<dbReference type="PANTHER" id="PTHR18964">
    <property type="entry name" value="ROK (REPRESSOR, ORF, KINASE) FAMILY"/>
    <property type="match status" value="1"/>
</dbReference>
<dbReference type="Gene3D" id="3.30.420.40">
    <property type="match status" value="2"/>
</dbReference>
<dbReference type="InterPro" id="IPR000600">
    <property type="entry name" value="ROK"/>
</dbReference>
<gene>
    <name evidence="2" type="ORF">I6E12_04150</name>
</gene>
<reference evidence="2 3" key="1">
    <citation type="submission" date="2020-12" db="EMBL/GenBank/DDBJ databases">
        <title>Whole genome sequences of gut porcine anaerobes.</title>
        <authorList>
            <person name="Kubasova T."/>
            <person name="Jahodarova E."/>
            <person name="Rychlik I."/>
        </authorList>
    </citation>
    <scope>NUCLEOTIDE SEQUENCE [LARGE SCALE GENOMIC DNA]</scope>
    <source>
        <strain evidence="2 3">An925</strain>
    </source>
</reference>
<name>A0ABS9CDX3_9BACT</name>
<dbReference type="RefSeq" id="WP_301637700.1">
    <property type="nucleotide sequence ID" value="NZ_JADYTN010000006.1"/>
</dbReference>
<dbReference type="EMBL" id="JADYTN010000006">
    <property type="protein sequence ID" value="MCF2563303.1"/>
    <property type="molecule type" value="Genomic_DNA"/>
</dbReference>
<evidence type="ECO:0000313" key="3">
    <source>
        <dbReference type="Proteomes" id="UP001200470"/>
    </source>
</evidence>
<dbReference type="Proteomes" id="UP001200470">
    <property type="component" value="Unassembled WGS sequence"/>
</dbReference>
<comment type="caution">
    <text evidence="2">The sequence shown here is derived from an EMBL/GenBank/DDBJ whole genome shotgun (WGS) entry which is preliminary data.</text>
</comment>
<evidence type="ECO:0000256" key="1">
    <source>
        <dbReference type="ARBA" id="ARBA00006479"/>
    </source>
</evidence>
<proteinExistence type="inferred from homology"/>
<organism evidence="2 3">
    <name type="scientific">Xylanibacter brevis</name>
    <dbReference type="NCBI Taxonomy" id="83231"/>
    <lineage>
        <taxon>Bacteria</taxon>
        <taxon>Pseudomonadati</taxon>
        <taxon>Bacteroidota</taxon>
        <taxon>Bacteroidia</taxon>
        <taxon>Bacteroidales</taxon>
        <taxon>Prevotellaceae</taxon>
        <taxon>Xylanibacter</taxon>
    </lineage>
</organism>
<evidence type="ECO:0000313" key="2">
    <source>
        <dbReference type="EMBL" id="MCF2563303.1"/>
    </source>
</evidence>
<dbReference type="SUPFAM" id="SSF53067">
    <property type="entry name" value="Actin-like ATPase domain"/>
    <property type="match status" value="1"/>
</dbReference>
<sequence length="322" mass="33770">MEYGAKSLVIGLDLGGTNSVFGVVDSQGEIIATTSIKTQAYPSVDQYIMESVKAIKQIAEQVGGMEKIRAMGIGAPCGNYYKGTIEHAANLVWAKGIVPLANMFVNELGIPVVVTNDAKAAAMGEMKYGVAVGMNNFVELTLGTGVGSGIVANGQLIYGFDGFAGELGHMIVEPGGRPCGCGRKGCLETYCSATGAVRTAIAMLEESPEATSLRDIATDKLTSYEVYKAAMAGDTMAQEVFKQTGRRIGIACANIATFLSPEAFIFFGGLAQAGELLLRPIEEAYNENVLSLYKGKARFLMSGLDGAKAAILGASAIAWDLK</sequence>
<dbReference type="PROSITE" id="PS01125">
    <property type="entry name" value="ROK"/>
    <property type="match status" value="1"/>
</dbReference>
<protein>
    <submittedName>
        <fullName evidence="2">ROK family protein</fullName>
    </submittedName>
</protein>